<dbReference type="Proteomes" id="UP000244722">
    <property type="component" value="Unassembled WGS sequence"/>
</dbReference>
<keyword evidence="3" id="KW-1185">Reference proteome</keyword>
<dbReference type="EMBL" id="NESQ01000019">
    <property type="protein sequence ID" value="PUU82947.1"/>
    <property type="molecule type" value="Genomic_DNA"/>
</dbReference>
<comment type="caution">
    <text evidence="2">The sequence shown here is derived from an EMBL/GenBank/DDBJ whole genome shotgun (WGS) entry which is preliminary data.</text>
</comment>
<evidence type="ECO:0000313" key="2">
    <source>
        <dbReference type="EMBL" id="PUU82947.1"/>
    </source>
</evidence>
<dbReference type="AlphaFoldDB" id="A0A2T7A5C8"/>
<feature type="region of interest" description="Disordered" evidence="1">
    <location>
        <begin position="1"/>
        <end position="43"/>
    </location>
</feature>
<feature type="compositionally biased region" description="Low complexity" evidence="1">
    <location>
        <begin position="27"/>
        <end position="43"/>
    </location>
</feature>
<name>A0A2T7A5C8_TUBBO</name>
<evidence type="ECO:0000313" key="3">
    <source>
        <dbReference type="Proteomes" id="UP000244722"/>
    </source>
</evidence>
<reference evidence="2 3" key="1">
    <citation type="submission" date="2017-04" db="EMBL/GenBank/DDBJ databases">
        <title>Draft genome sequence of Tuber borchii Vittad., a whitish edible truffle.</title>
        <authorList>
            <consortium name="DOE Joint Genome Institute"/>
            <person name="Murat C."/>
            <person name="Kuo A."/>
            <person name="Barry K.W."/>
            <person name="Clum A."/>
            <person name="Dockter R.B."/>
            <person name="Fauchery L."/>
            <person name="Iotti M."/>
            <person name="Kohler A."/>
            <person name="Labutti K."/>
            <person name="Lindquist E.A."/>
            <person name="Lipzen A."/>
            <person name="Ohm R.A."/>
            <person name="Wang M."/>
            <person name="Grigoriev I.V."/>
            <person name="Zambonelli A."/>
            <person name="Martin F.M."/>
        </authorList>
    </citation>
    <scope>NUCLEOTIDE SEQUENCE [LARGE SCALE GENOMIC DNA]</scope>
    <source>
        <strain evidence="2 3">Tbo3840</strain>
    </source>
</reference>
<organism evidence="2 3">
    <name type="scientific">Tuber borchii</name>
    <name type="common">White truffle</name>
    <dbReference type="NCBI Taxonomy" id="42251"/>
    <lineage>
        <taxon>Eukaryota</taxon>
        <taxon>Fungi</taxon>
        <taxon>Dikarya</taxon>
        <taxon>Ascomycota</taxon>
        <taxon>Pezizomycotina</taxon>
        <taxon>Pezizomycetes</taxon>
        <taxon>Pezizales</taxon>
        <taxon>Tuberaceae</taxon>
        <taxon>Tuber</taxon>
    </lineage>
</organism>
<proteinExistence type="predicted"/>
<feature type="compositionally biased region" description="Polar residues" evidence="1">
    <location>
        <begin position="1"/>
        <end position="10"/>
    </location>
</feature>
<gene>
    <name evidence="2" type="ORF">B9Z19DRAFT_253988</name>
</gene>
<evidence type="ECO:0000256" key="1">
    <source>
        <dbReference type="SAM" id="MobiDB-lite"/>
    </source>
</evidence>
<sequence length="82" mass="8949">MGDPGTNSAGPSGPRLTLEPSAGSIHELSQLSPLSPTPPQESLTRFTDWETIGEQRDFYNEKDCLHSNHNLASEKLKKQKSG</sequence>
<accession>A0A2T7A5C8</accession>
<protein>
    <submittedName>
        <fullName evidence="2">Uncharacterized protein</fullName>
    </submittedName>
</protein>